<accession>A0A0F4YWV1</accession>
<dbReference type="EMBL" id="LASV01000157">
    <property type="protein sequence ID" value="KKA22113.1"/>
    <property type="molecule type" value="Genomic_DNA"/>
</dbReference>
<keyword evidence="3" id="KW-1185">Reference proteome</keyword>
<reference evidence="2 3" key="1">
    <citation type="submission" date="2015-04" db="EMBL/GenBank/DDBJ databases">
        <authorList>
            <person name="Heijne W.H."/>
            <person name="Fedorova N.D."/>
            <person name="Nierman W.C."/>
            <person name="Vollebregt A.W."/>
            <person name="Zhao Z."/>
            <person name="Wu L."/>
            <person name="Kumar M."/>
            <person name="Stam H."/>
            <person name="van den Berg M.A."/>
            <person name="Pel H.J."/>
        </authorList>
    </citation>
    <scope>NUCLEOTIDE SEQUENCE [LARGE SCALE GENOMIC DNA]</scope>
    <source>
        <strain evidence="2 3">CBS 393.64</strain>
    </source>
</reference>
<dbReference type="Proteomes" id="UP000053958">
    <property type="component" value="Unassembled WGS sequence"/>
</dbReference>
<dbReference type="GeneID" id="25316202"/>
<protein>
    <submittedName>
        <fullName evidence="2">Uncharacterized protein</fullName>
    </submittedName>
</protein>
<proteinExistence type="predicted"/>
<dbReference type="RefSeq" id="XP_013328725.1">
    <property type="nucleotide sequence ID" value="XM_013473271.1"/>
</dbReference>
<comment type="caution">
    <text evidence="2">The sequence shown here is derived from an EMBL/GenBank/DDBJ whole genome shotgun (WGS) entry which is preliminary data.</text>
</comment>
<feature type="transmembrane region" description="Helical" evidence="1">
    <location>
        <begin position="20"/>
        <end position="38"/>
    </location>
</feature>
<evidence type="ECO:0000256" key="1">
    <source>
        <dbReference type="SAM" id="Phobius"/>
    </source>
</evidence>
<evidence type="ECO:0000313" key="3">
    <source>
        <dbReference type="Proteomes" id="UP000053958"/>
    </source>
</evidence>
<evidence type="ECO:0000313" key="2">
    <source>
        <dbReference type="EMBL" id="KKA22113.1"/>
    </source>
</evidence>
<keyword evidence="1" id="KW-1133">Transmembrane helix</keyword>
<keyword evidence="1" id="KW-0812">Transmembrane</keyword>
<gene>
    <name evidence="2" type="ORF">T310_3853</name>
</gene>
<organism evidence="2 3">
    <name type="scientific">Rasamsonia emersonii (strain ATCC 16479 / CBS 393.64 / IMI 116815)</name>
    <dbReference type="NCBI Taxonomy" id="1408163"/>
    <lineage>
        <taxon>Eukaryota</taxon>
        <taxon>Fungi</taxon>
        <taxon>Dikarya</taxon>
        <taxon>Ascomycota</taxon>
        <taxon>Pezizomycotina</taxon>
        <taxon>Eurotiomycetes</taxon>
        <taxon>Eurotiomycetidae</taxon>
        <taxon>Eurotiales</taxon>
        <taxon>Trichocomaceae</taxon>
        <taxon>Rasamsonia</taxon>
    </lineage>
</organism>
<sequence length="99" mass="11178">MEASLESLEACLRSYLLQSTVLYICTFSTVLLTELYYTQLQRMYAVAKLGILYVDTYSIQERAEISAPVLRNFSNLTNLLHDPLSISSAPETEPKPNVI</sequence>
<keyword evidence="1" id="KW-0472">Membrane</keyword>
<name>A0A0F4YWV1_RASE3</name>
<dbReference type="AlphaFoldDB" id="A0A0F4YWV1"/>